<dbReference type="PANTHER" id="PTHR12175">
    <property type="entry name" value="AD039 HT014 THIOREDOXIN FAMILY TRP26"/>
    <property type="match status" value="1"/>
</dbReference>
<dbReference type="GO" id="GO:0005737">
    <property type="term" value="C:cytoplasm"/>
    <property type="evidence" value="ECO:0007669"/>
    <property type="project" value="UniProtKB-ARBA"/>
</dbReference>
<name>A0A9W8B5W4_9FUNG</name>
<evidence type="ECO:0000259" key="3">
    <source>
        <dbReference type="PROSITE" id="PS51532"/>
    </source>
</evidence>
<proteinExistence type="inferred from homology"/>
<dbReference type="InterPro" id="IPR010400">
    <property type="entry name" value="PITH_dom"/>
</dbReference>
<accession>A0A9W8B5W4</accession>
<dbReference type="GO" id="GO:0005634">
    <property type="term" value="C:nucleus"/>
    <property type="evidence" value="ECO:0007669"/>
    <property type="project" value="TreeGrafter"/>
</dbReference>
<comment type="caution">
    <text evidence="4">The sequence shown here is derived from an EMBL/GenBank/DDBJ whole genome shotgun (WGS) entry which is preliminary data.</text>
</comment>
<feature type="domain" description="PITH" evidence="3">
    <location>
        <begin position="39"/>
        <end position="212"/>
    </location>
</feature>
<gene>
    <name evidence="4" type="ORF">H4R34_001213</name>
</gene>
<dbReference type="InterPro" id="IPR008979">
    <property type="entry name" value="Galactose-bd-like_sf"/>
</dbReference>
<organism evidence="4 5">
    <name type="scientific">Dimargaris verticillata</name>
    <dbReference type="NCBI Taxonomy" id="2761393"/>
    <lineage>
        <taxon>Eukaryota</taxon>
        <taxon>Fungi</taxon>
        <taxon>Fungi incertae sedis</taxon>
        <taxon>Zoopagomycota</taxon>
        <taxon>Kickxellomycotina</taxon>
        <taxon>Dimargaritomycetes</taxon>
        <taxon>Dimargaritales</taxon>
        <taxon>Dimargaritaceae</taxon>
        <taxon>Dimargaris</taxon>
    </lineage>
</organism>
<dbReference type="Proteomes" id="UP001151582">
    <property type="component" value="Unassembled WGS sequence"/>
</dbReference>
<protein>
    <recommendedName>
        <fullName evidence="3">PITH domain-containing protein</fullName>
    </recommendedName>
</protein>
<dbReference type="InterPro" id="IPR037047">
    <property type="entry name" value="PITH_dom_sf"/>
</dbReference>
<evidence type="ECO:0000313" key="5">
    <source>
        <dbReference type="Proteomes" id="UP001151582"/>
    </source>
</evidence>
<comment type="similarity">
    <text evidence="1">Belongs to the PITHD1 family.</text>
</comment>
<dbReference type="Pfam" id="PF06201">
    <property type="entry name" value="PITH"/>
    <property type="match status" value="1"/>
</dbReference>
<keyword evidence="5" id="KW-1185">Reference proteome</keyword>
<dbReference type="InterPro" id="IPR045099">
    <property type="entry name" value="PITH1-like"/>
</dbReference>
<feature type="compositionally biased region" description="Basic and acidic residues" evidence="2">
    <location>
        <begin position="34"/>
        <end position="44"/>
    </location>
</feature>
<feature type="region of interest" description="Disordered" evidence="2">
    <location>
        <begin position="1"/>
        <end position="46"/>
    </location>
</feature>
<evidence type="ECO:0000256" key="2">
    <source>
        <dbReference type="SAM" id="MobiDB-lite"/>
    </source>
</evidence>
<dbReference type="AlphaFoldDB" id="A0A9W8B5W4"/>
<dbReference type="SUPFAM" id="SSF49785">
    <property type="entry name" value="Galactose-binding domain-like"/>
    <property type="match status" value="1"/>
</dbReference>
<dbReference type="EMBL" id="JANBQB010000050">
    <property type="protein sequence ID" value="KAJ1983560.1"/>
    <property type="molecule type" value="Genomic_DNA"/>
</dbReference>
<evidence type="ECO:0000313" key="4">
    <source>
        <dbReference type="EMBL" id="KAJ1983560.1"/>
    </source>
</evidence>
<reference evidence="4" key="1">
    <citation type="submission" date="2022-07" db="EMBL/GenBank/DDBJ databases">
        <title>Phylogenomic reconstructions and comparative analyses of Kickxellomycotina fungi.</title>
        <authorList>
            <person name="Reynolds N.K."/>
            <person name="Stajich J.E."/>
            <person name="Barry K."/>
            <person name="Grigoriev I.V."/>
            <person name="Crous P."/>
            <person name="Smith M.E."/>
        </authorList>
    </citation>
    <scope>NUCLEOTIDE SEQUENCE</scope>
    <source>
        <strain evidence="4">RSA 567</strain>
    </source>
</reference>
<dbReference type="PROSITE" id="PS51532">
    <property type="entry name" value="PITH"/>
    <property type="match status" value="1"/>
</dbReference>
<dbReference type="OrthoDB" id="2635at2759"/>
<evidence type="ECO:0000256" key="1">
    <source>
        <dbReference type="ARBA" id="ARBA00025788"/>
    </source>
</evidence>
<dbReference type="Gene3D" id="2.60.120.470">
    <property type="entry name" value="PITH domain"/>
    <property type="match status" value="1"/>
</dbReference>
<dbReference type="PANTHER" id="PTHR12175:SF1">
    <property type="entry name" value="PITH DOMAIN-CONTAINING PROTEIN 1"/>
    <property type="match status" value="1"/>
</dbReference>
<sequence>MSSCQGEAGQDDYNPGRSQGSGDSHHHHHHHHGHDHDHDHDSEPALKNSLYGKIDIDHVRAFNEHEPNAAKRVFKAWDQRQDRTKYVESDCDEQLIIFVPFTGMVKLKSIWLLAGPGDAMPDKLKAFINTEDVDFDTVDDCQCTQEWDLVAGQNEAVEYGTRITKFNNVRNLTLYFPSNFGADVTRIQYIGFTGEWTELREAPLVTLYELKPNVSDHKVPGDEQRMHNNIF</sequence>